<keyword evidence="2" id="KW-0547">Nucleotide-binding</keyword>
<feature type="region of interest" description="Disordered" evidence="3">
    <location>
        <begin position="1"/>
        <end position="20"/>
    </location>
</feature>
<reference evidence="5" key="2">
    <citation type="submission" date="2025-08" db="UniProtKB">
        <authorList>
            <consortium name="Ensembl"/>
        </authorList>
    </citation>
    <scope>IDENTIFICATION</scope>
</reference>
<organism evidence="5 6">
    <name type="scientific">Oreochromis aureus</name>
    <name type="common">Israeli tilapia</name>
    <name type="synonym">Chromis aureus</name>
    <dbReference type="NCBI Taxonomy" id="47969"/>
    <lineage>
        <taxon>Eukaryota</taxon>
        <taxon>Metazoa</taxon>
        <taxon>Chordata</taxon>
        <taxon>Craniata</taxon>
        <taxon>Vertebrata</taxon>
        <taxon>Euteleostomi</taxon>
        <taxon>Actinopterygii</taxon>
        <taxon>Neopterygii</taxon>
        <taxon>Teleostei</taxon>
        <taxon>Neoteleostei</taxon>
        <taxon>Acanthomorphata</taxon>
        <taxon>Ovalentaria</taxon>
        <taxon>Cichlomorphae</taxon>
        <taxon>Cichliformes</taxon>
        <taxon>Cichlidae</taxon>
        <taxon>African cichlids</taxon>
        <taxon>Pseudocrenilabrinae</taxon>
        <taxon>Oreochromini</taxon>
        <taxon>Oreochromis</taxon>
    </lineage>
</organism>
<dbReference type="GO" id="GO:0005525">
    <property type="term" value="F:GTP binding"/>
    <property type="evidence" value="ECO:0007669"/>
    <property type="project" value="InterPro"/>
</dbReference>
<reference evidence="5" key="3">
    <citation type="submission" date="2025-09" db="UniProtKB">
        <authorList>
            <consortium name="Ensembl"/>
        </authorList>
    </citation>
    <scope>IDENTIFICATION</scope>
</reference>
<evidence type="ECO:0000313" key="6">
    <source>
        <dbReference type="Proteomes" id="UP000472276"/>
    </source>
</evidence>
<dbReference type="InterPro" id="IPR027417">
    <property type="entry name" value="P-loop_NTPase"/>
</dbReference>
<dbReference type="Pfam" id="PF04548">
    <property type="entry name" value="AIG1"/>
    <property type="match status" value="1"/>
</dbReference>
<protein>
    <recommendedName>
        <fullName evidence="4">AIG1-type G domain-containing protein</fullName>
    </recommendedName>
</protein>
<comment type="similarity">
    <text evidence="1">Belongs to the TRAFAC class TrmE-Era-EngA-EngB-Septin-like GTPase superfamily. AIG1/Toc34/Toc159-like paraseptin GTPase family. IAN subfamily.</text>
</comment>
<reference evidence="6" key="1">
    <citation type="submission" date="2020-03" db="EMBL/GenBank/DDBJ databases">
        <title>Evolution of repeat sequences and sex chromosomes of tilapia species revealed by chromosome-level genomes.</title>
        <authorList>
            <person name="Xu L."/>
            <person name="Tao W."/>
            <person name="Wang D."/>
            <person name="Zhou Q."/>
        </authorList>
    </citation>
    <scope>NUCLEOTIDE SEQUENCE [LARGE SCALE GENOMIC DNA]</scope>
    <source>
        <strain evidence="6">Israel</strain>
    </source>
</reference>
<proteinExistence type="inferred from homology"/>
<accession>A0AAZ1XSU0</accession>
<dbReference type="AlphaFoldDB" id="A0AAZ1XSU0"/>
<evidence type="ECO:0000256" key="3">
    <source>
        <dbReference type="SAM" id="MobiDB-lite"/>
    </source>
</evidence>
<feature type="domain" description="AIG1-type G" evidence="4">
    <location>
        <begin position="24"/>
        <end position="80"/>
    </location>
</feature>
<dbReference type="Gene3D" id="3.40.50.300">
    <property type="entry name" value="P-loop containing nucleotide triphosphate hydrolases"/>
    <property type="match status" value="1"/>
</dbReference>
<keyword evidence="6" id="KW-1185">Reference proteome</keyword>
<evidence type="ECO:0000259" key="4">
    <source>
        <dbReference type="Pfam" id="PF04548"/>
    </source>
</evidence>
<evidence type="ECO:0000313" key="5">
    <source>
        <dbReference type="Ensembl" id="ENSOABP00000070642.1"/>
    </source>
</evidence>
<evidence type="ECO:0000256" key="1">
    <source>
        <dbReference type="ARBA" id="ARBA00008535"/>
    </source>
</evidence>
<sequence>VQEKITLYPEQKEEPEEPDEPEYRIVLLGKTGVGKNKIGDAILGNNRNCFESTSSEFQKEMQEFGGQILTVVVTPDLFENRLTVR</sequence>
<dbReference type="InterPro" id="IPR006703">
    <property type="entry name" value="G_AIG1"/>
</dbReference>
<dbReference type="Proteomes" id="UP000472276">
    <property type="component" value="Unassembled WGS sequence"/>
</dbReference>
<evidence type="ECO:0000256" key="2">
    <source>
        <dbReference type="ARBA" id="ARBA00022741"/>
    </source>
</evidence>
<dbReference type="Ensembl" id="ENSOABT00000061331.1">
    <property type="protein sequence ID" value="ENSOABP00000070642.1"/>
    <property type="gene ID" value="ENSOABG00000029913.1"/>
</dbReference>
<name>A0AAZ1XSU0_OREAU</name>
<dbReference type="SUPFAM" id="SSF52540">
    <property type="entry name" value="P-loop containing nucleoside triphosphate hydrolases"/>
    <property type="match status" value="1"/>
</dbReference>